<sequence length="71" mass="8269">MSVDSIHVTTRLCSECKIRESAEMREPVRGQAMPRQVMSRQLSYQLKTNLNQNFKMPRNLQNFSPSPVLQM</sequence>
<gene>
    <name evidence="1" type="ORF">EUGRSUZ_F01515</name>
</gene>
<reference evidence="1" key="1">
    <citation type="submission" date="2013-07" db="EMBL/GenBank/DDBJ databases">
        <title>The genome of Eucalyptus grandis.</title>
        <authorList>
            <person name="Schmutz J."/>
            <person name="Hayes R."/>
            <person name="Myburg A."/>
            <person name="Tuskan G."/>
            <person name="Grattapaglia D."/>
            <person name="Rokhsar D.S."/>
        </authorList>
    </citation>
    <scope>NUCLEOTIDE SEQUENCE</scope>
    <source>
        <tissue evidence="1">Leaf extractions</tissue>
    </source>
</reference>
<dbReference type="EMBL" id="KK198758">
    <property type="protein sequence ID" value="KCW67783.1"/>
    <property type="molecule type" value="Genomic_DNA"/>
</dbReference>
<dbReference type="InParanoid" id="A0A059BNV1"/>
<proteinExistence type="predicted"/>
<evidence type="ECO:0000313" key="1">
    <source>
        <dbReference type="EMBL" id="KCW67783.1"/>
    </source>
</evidence>
<protein>
    <submittedName>
        <fullName evidence="1">Uncharacterized protein</fullName>
    </submittedName>
</protein>
<dbReference type="AlphaFoldDB" id="A0A059BNV1"/>
<accession>A0A059BNV1</accession>
<name>A0A059BNV1_EUCGR</name>
<dbReference type="Gramene" id="KCW67783">
    <property type="protein sequence ID" value="KCW67783"/>
    <property type="gene ID" value="EUGRSUZ_F01515"/>
</dbReference>
<organism evidence="1">
    <name type="scientific">Eucalyptus grandis</name>
    <name type="common">Flooded gum</name>
    <dbReference type="NCBI Taxonomy" id="71139"/>
    <lineage>
        <taxon>Eukaryota</taxon>
        <taxon>Viridiplantae</taxon>
        <taxon>Streptophyta</taxon>
        <taxon>Embryophyta</taxon>
        <taxon>Tracheophyta</taxon>
        <taxon>Spermatophyta</taxon>
        <taxon>Magnoliopsida</taxon>
        <taxon>eudicotyledons</taxon>
        <taxon>Gunneridae</taxon>
        <taxon>Pentapetalae</taxon>
        <taxon>rosids</taxon>
        <taxon>malvids</taxon>
        <taxon>Myrtales</taxon>
        <taxon>Myrtaceae</taxon>
        <taxon>Myrtoideae</taxon>
        <taxon>Eucalypteae</taxon>
        <taxon>Eucalyptus</taxon>
    </lineage>
</organism>